<protein>
    <submittedName>
        <fullName evidence="1">Uncharacterized protein</fullName>
    </submittedName>
</protein>
<gene>
    <name evidence="1" type="ORF">D9757_009195</name>
</gene>
<dbReference type="OrthoDB" id="3269456at2759"/>
<dbReference type="AlphaFoldDB" id="A0A8H5M3R0"/>
<proteinExistence type="predicted"/>
<reference evidence="1 2" key="1">
    <citation type="journal article" date="2020" name="ISME J.">
        <title>Uncovering the hidden diversity of litter-decomposition mechanisms in mushroom-forming fungi.</title>
        <authorList>
            <person name="Floudas D."/>
            <person name="Bentzer J."/>
            <person name="Ahren D."/>
            <person name="Johansson T."/>
            <person name="Persson P."/>
            <person name="Tunlid A."/>
        </authorList>
    </citation>
    <scope>NUCLEOTIDE SEQUENCE [LARGE SCALE GENOMIC DNA]</scope>
    <source>
        <strain evidence="1 2">CBS 406.79</strain>
    </source>
</reference>
<dbReference type="EMBL" id="JAACJN010000068">
    <property type="protein sequence ID" value="KAF5379611.1"/>
    <property type="molecule type" value="Genomic_DNA"/>
</dbReference>
<evidence type="ECO:0000313" key="2">
    <source>
        <dbReference type="Proteomes" id="UP000518752"/>
    </source>
</evidence>
<evidence type="ECO:0000313" key="1">
    <source>
        <dbReference type="EMBL" id="KAF5379611.1"/>
    </source>
</evidence>
<keyword evidence="2" id="KW-1185">Reference proteome</keyword>
<organism evidence="1 2">
    <name type="scientific">Collybiopsis confluens</name>
    <dbReference type="NCBI Taxonomy" id="2823264"/>
    <lineage>
        <taxon>Eukaryota</taxon>
        <taxon>Fungi</taxon>
        <taxon>Dikarya</taxon>
        <taxon>Basidiomycota</taxon>
        <taxon>Agaricomycotina</taxon>
        <taxon>Agaricomycetes</taxon>
        <taxon>Agaricomycetidae</taxon>
        <taxon>Agaricales</taxon>
        <taxon>Marasmiineae</taxon>
        <taxon>Omphalotaceae</taxon>
        <taxon>Collybiopsis</taxon>
    </lineage>
</organism>
<name>A0A8H5M3R0_9AGAR</name>
<accession>A0A8H5M3R0</accession>
<sequence>MVSGLGDPTFEDDKNALLDIYAYVARHVNGNSDLALKDLNGRKMVEIGAQIFTLKADAPEMELAVPEEGVDRYRFIKSVTGLESKIMYGANNVVYHDTKQLRKRAVRRQRRGGECRSSEQQV</sequence>
<dbReference type="Proteomes" id="UP000518752">
    <property type="component" value="Unassembled WGS sequence"/>
</dbReference>
<comment type="caution">
    <text evidence="1">The sequence shown here is derived from an EMBL/GenBank/DDBJ whole genome shotgun (WGS) entry which is preliminary data.</text>
</comment>